<dbReference type="OrthoDB" id="9806367at2"/>
<protein>
    <submittedName>
        <fullName evidence="1">DUF2948 family protein</fullName>
    </submittedName>
</protein>
<dbReference type="InterPro" id="IPR021335">
    <property type="entry name" value="DUF2948"/>
</dbReference>
<dbReference type="RefSeq" id="WP_130154313.1">
    <property type="nucleotide sequence ID" value="NZ_SCFB01000007.1"/>
</dbReference>
<gene>
    <name evidence="1" type="ORF">EQU50_06445</name>
</gene>
<evidence type="ECO:0000313" key="2">
    <source>
        <dbReference type="Proteomes" id="UP000293550"/>
    </source>
</evidence>
<organism evidence="1 2">
    <name type="scientific">Candidatus Finniella inopinata</name>
    <dbReference type="NCBI Taxonomy" id="1696036"/>
    <lineage>
        <taxon>Bacteria</taxon>
        <taxon>Pseudomonadati</taxon>
        <taxon>Pseudomonadota</taxon>
        <taxon>Alphaproteobacteria</taxon>
        <taxon>Holosporales</taxon>
        <taxon>Candidatus Paracaedibacteraceae</taxon>
        <taxon>Candidatus Finniella</taxon>
    </lineage>
</organism>
<proteinExistence type="predicted"/>
<dbReference type="Proteomes" id="UP000293550">
    <property type="component" value="Unassembled WGS sequence"/>
</dbReference>
<dbReference type="AlphaFoldDB" id="A0A4Q7DLU9"/>
<comment type="caution">
    <text evidence="1">The sequence shown here is derived from an EMBL/GenBank/DDBJ whole genome shotgun (WGS) entry which is preliminary data.</text>
</comment>
<sequence length="161" mass="18408">MTHLNFVPLKLLATSAEDLSIVSTQLQDGLLSLTSLEYDQESKRVTGLINWFCWEHAHEHKNEQGQLDSYYRVHAGFCIHHVESMHMKGFHQGGGQRMFNLLTLTLGTDLTLTLVCSGEHSIKLKIMALYVQLADLDQPWPAAHKPKHLHEYVDDFDKKRA</sequence>
<dbReference type="EMBL" id="SCFB01000007">
    <property type="protein sequence ID" value="RZI45736.1"/>
    <property type="molecule type" value="Genomic_DNA"/>
</dbReference>
<dbReference type="Pfam" id="PF11164">
    <property type="entry name" value="DUF2948"/>
    <property type="match status" value="1"/>
</dbReference>
<accession>A0A4Q7DLU9</accession>
<keyword evidence="2" id="KW-1185">Reference proteome</keyword>
<reference evidence="1 2" key="1">
    <citation type="submission" date="2018-10" db="EMBL/GenBank/DDBJ databases">
        <title>An updated phylogeny of the Alphaproteobacteria reveals that the parasitic Rickettsiales and Holosporales have independent origins.</title>
        <authorList>
            <person name="Munoz-Gomez S.A."/>
            <person name="Hess S."/>
            <person name="Burger G."/>
            <person name="Lang B.F."/>
            <person name="Susko E."/>
            <person name="Slamovits C.H."/>
            <person name="Roger A.J."/>
        </authorList>
    </citation>
    <scope>NUCLEOTIDE SEQUENCE [LARGE SCALE GENOMIC DNA]</scope>
    <source>
        <strain evidence="1">HOLO01</strain>
    </source>
</reference>
<evidence type="ECO:0000313" key="1">
    <source>
        <dbReference type="EMBL" id="RZI45736.1"/>
    </source>
</evidence>
<name>A0A4Q7DLU9_9PROT</name>